<gene>
    <name evidence="2" type="ORF">CN307_00575</name>
</gene>
<feature type="transmembrane region" description="Helical" evidence="1">
    <location>
        <begin position="12"/>
        <end position="28"/>
    </location>
</feature>
<feature type="transmembrane region" description="Helical" evidence="1">
    <location>
        <begin position="55"/>
        <end position="74"/>
    </location>
</feature>
<evidence type="ECO:0000313" key="3">
    <source>
        <dbReference type="Proteomes" id="UP000220032"/>
    </source>
</evidence>
<proteinExistence type="predicted"/>
<dbReference type="EMBL" id="NTRR01000001">
    <property type="protein sequence ID" value="PFE20310.1"/>
    <property type="molecule type" value="Genomic_DNA"/>
</dbReference>
<keyword evidence="1" id="KW-0472">Membrane</keyword>
<name>A0A1D3NHA1_BACCE</name>
<evidence type="ECO:0000313" key="2">
    <source>
        <dbReference type="EMBL" id="PFE20310.1"/>
    </source>
</evidence>
<accession>A0A1D3NHA1</accession>
<dbReference type="RefSeq" id="WP_017561360.1">
    <property type="nucleotide sequence ID" value="NZ_AP022877.1"/>
</dbReference>
<dbReference type="Proteomes" id="UP000220032">
    <property type="component" value="Unassembled WGS sequence"/>
</dbReference>
<dbReference type="AlphaFoldDB" id="A0A1D3NHA1"/>
<keyword evidence="1" id="KW-1133">Transmembrane helix</keyword>
<keyword evidence="1" id="KW-0812">Transmembrane</keyword>
<organism evidence="2 3">
    <name type="scientific">Bacillus cereus</name>
    <dbReference type="NCBI Taxonomy" id="1396"/>
    <lineage>
        <taxon>Bacteria</taxon>
        <taxon>Bacillati</taxon>
        <taxon>Bacillota</taxon>
        <taxon>Bacilli</taxon>
        <taxon>Bacillales</taxon>
        <taxon>Bacillaceae</taxon>
        <taxon>Bacillus</taxon>
        <taxon>Bacillus cereus group</taxon>
    </lineage>
</organism>
<evidence type="ECO:0000256" key="1">
    <source>
        <dbReference type="SAM" id="Phobius"/>
    </source>
</evidence>
<sequence length="77" mass="8932">MFRSDANNTDKTISICIIAIAVSLYVFFKEQSILYIMASLLFIKTLIFKPITIKYLFMDILGLLLLYGLIYIILKIF</sequence>
<protein>
    <submittedName>
        <fullName evidence="2">Uncharacterized protein</fullName>
    </submittedName>
</protein>
<comment type="caution">
    <text evidence="2">The sequence shown here is derived from an EMBL/GenBank/DDBJ whole genome shotgun (WGS) entry which is preliminary data.</text>
</comment>
<reference evidence="2 3" key="1">
    <citation type="submission" date="2017-09" db="EMBL/GenBank/DDBJ databases">
        <title>Large-scale bioinformatics analysis of Bacillus genomes uncovers conserved roles of natural products in bacterial physiology.</title>
        <authorList>
            <consortium name="Agbiome Team Llc"/>
            <person name="Bleich R.M."/>
            <person name="Grubbs K.J."/>
            <person name="Santa Maria K.C."/>
            <person name="Allen S.E."/>
            <person name="Farag S."/>
            <person name="Shank E.A."/>
            <person name="Bowers A."/>
        </authorList>
    </citation>
    <scope>NUCLEOTIDE SEQUENCE [LARGE SCALE GENOMIC DNA]</scope>
    <source>
        <strain evidence="2 3">AFS022681</strain>
    </source>
</reference>